<reference evidence="1 2" key="1">
    <citation type="journal article" date="2018" name="Genome Announc.">
        <title>Draft Genome Sequence of "Candidatus Phycosocius bacilliformis," an Alphaproteobacterial Ectosymbiont of the Hydrocarbon-Producing Green Alga Botryococcus braunii.</title>
        <authorList>
            <person name="Tanabe Y."/>
            <person name="Yamaguchi H."/>
            <person name="Watanabe M.M."/>
        </authorList>
    </citation>
    <scope>NUCLEOTIDE SEQUENCE [LARGE SCALE GENOMIC DNA]</scope>
    <source>
        <strain evidence="1 2">BOTRYCO-2</strain>
    </source>
</reference>
<name>A0A2P2E8Z2_9PROT</name>
<sequence>MRVGERYSKLLEVASESSSEKRRELLNEVTDLFFDSQDNQSPVETKLFGDLIAKVAYELDSEVRKQLANRFSGGEAPRSLAVAMANDSEIGIAGPILRRSTSLTQDDLIRVVETRGHEHQMVVTQRPDVGEQLSEALVVHGDDRVVASLVSNQTAKVSDETFDKIVDRAAKNPDLHRPIAERKVISPEHLNRLYTIVEGPMRREILERNAEFTEEEVERAMRRAQTRVAVVNGTLPADFEKVQAEYNKQKGSNAINRSQLPSLWRNHETTKFMIAFADLTGLDYFQTALLFEKKDIDTMAMVCRAANFERALFVTIAVLVLGNEGLSQAEVLGNMYNDVPPEAAQRAIRFMRLRATVTAQAA</sequence>
<evidence type="ECO:0000313" key="1">
    <source>
        <dbReference type="EMBL" id="GBF57536.1"/>
    </source>
</evidence>
<gene>
    <name evidence="1" type="ORF">PbB2_01203</name>
</gene>
<evidence type="ECO:0008006" key="3">
    <source>
        <dbReference type="Google" id="ProtNLM"/>
    </source>
</evidence>
<dbReference type="AlphaFoldDB" id="A0A2P2E8Z2"/>
<dbReference type="Pfam" id="PF10098">
    <property type="entry name" value="DUF2336"/>
    <property type="match status" value="1"/>
</dbReference>
<organism evidence="1 2">
    <name type="scientific">Candidatus Phycosocius bacilliformis</name>
    <dbReference type="NCBI Taxonomy" id="1445552"/>
    <lineage>
        <taxon>Bacteria</taxon>
        <taxon>Pseudomonadati</taxon>
        <taxon>Pseudomonadota</taxon>
        <taxon>Alphaproteobacteria</taxon>
        <taxon>Caulobacterales</taxon>
        <taxon>Caulobacterales incertae sedis</taxon>
        <taxon>Candidatus Phycosocius</taxon>
    </lineage>
</organism>
<dbReference type="EMBL" id="BFBR01000003">
    <property type="protein sequence ID" value="GBF57536.1"/>
    <property type="molecule type" value="Genomic_DNA"/>
</dbReference>
<proteinExistence type="predicted"/>
<protein>
    <recommendedName>
        <fullName evidence="3">DUF2336 domain-containing protein</fullName>
    </recommendedName>
</protein>
<keyword evidence="2" id="KW-1185">Reference proteome</keyword>
<dbReference type="Proteomes" id="UP000245086">
    <property type="component" value="Unassembled WGS sequence"/>
</dbReference>
<evidence type="ECO:0000313" key="2">
    <source>
        <dbReference type="Proteomes" id="UP000245086"/>
    </source>
</evidence>
<accession>A0A2P2E8Z2</accession>
<dbReference type="InterPro" id="IPR019285">
    <property type="entry name" value="DUF2336"/>
</dbReference>
<comment type="caution">
    <text evidence="1">The sequence shown here is derived from an EMBL/GenBank/DDBJ whole genome shotgun (WGS) entry which is preliminary data.</text>
</comment>